<sequence length="220" mass="25938">MNKYSGFTLIEMIISLSLSVLLFFVCSYFYTNIYSMQNKQRELLNLQQTTQQLLNYFQQHIQHSGYQGPFRTESNYDSFLIDGKAYYLGSPHCFLFLYDLNQDGCIGSRNKKQPCIKDKINNTKDVKKELFGIKFESKQISFFDDKAIDRCYSDHCNQWAKSCELNLWRKAFELSDYTVDNLSFKWIVSDKLLAIGLTLRSNKMKNISYQETAYSYLLNR</sequence>
<evidence type="ECO:0000313" key="2">
    <source>
        <dbReference type="EMBL" id="RPE83533.1"/>
    </source>
</evidence>
<dbReference type="PIRSF" id="PIRSF004525">
    <property type="entry name" value="Pilin_peptidase-dep_B_prd"/>
    <property type="match status" value="1"/>
</dbReference>
<protein>
    <submittedName>
        <fullName evidence="2">Prepilin peptidase dependent protein B</fullName>
    </submittedName>
</protein>
<keyword evidence="1" id="KW-1133">Transmembrane helix</keyword>
<proteinExistence type="predicted"/>
<keyword evidence="1" id="KW-0812">Transmembrane</keyword>
<name>A0A3N4VPN5_9PAST</name>
<keyword evidence="1" id="KW-0472">Membrane</keyword>
<dbReference type="InterPro" id="IPR016419">
    <property type="entry name" value="Prepilin_Pept-dep_B_prd"/>
</dbReference>
<feature type="transmembrane region" description="Helical" evidence="1">
    <location>
        <begin position="12"/>
        <end position="31"/>
    </location>
</feature>
<organism evidence="2 3">
    <name type="scientific">Vespertiliibacter pulmonis</name>
    <dbReference type="NCBI Taxonomy" id="1443036"/>
    <lineage>
        <taxon>Bacteria</taxon>
        <taxon>Pseudomonadati</taxon>
        <taxon>Pseudomonadota</taxon>
        <taxon>Gammaproteobacteria</taxon>
        <taxon>Pasteurellales</taxon>
        <taxon>Pasteurellaceae</taxon>
        <taxon>Vespertiliibacter</taxon>
    </lineage>
</organism>
<keyword evidence="3" id="KW-1185">Reference proteome</keyword>
<comment type="caution">
    <text evidence="2">The sequence shown here is derived from an EMBL/GenBank/DDBJ whole genome shotgun (WGS) entry which is preliminary data.</text>
</comment>
<dbReference type="Pfam" id="PF07963">
    <property type="entry name" value="N_methyl"/>
    <property type="match status" value="1"/>
</dbReference>
<dbReference type="Proteomes" id="UP000281691">
    <property type="component" value="Unassembled WGS sequence"/>
</dbReference>
<reference evidence="2 3" key="1">
    <citation type="submission" date="2018-11" db="EMBL/GenBank/DDBJ databases">
        <title>Genomic Encyclopedia of Type Strains, Phase IV (KMG-IV): sequencing the most valuable type-strain genomes for metagenomic binning, comparative biology and taxonomic classification.</title>
        <authorList>
            <person name="Goeker M."/>
        </authorList>
    </citation>
    <scope>NUCLEOTIDE SEQUENCE [LARGE SCALE GENOMIC DNA]</scope>
    <source>
        <strain evidence="2 3">DSM 27238</strain>
    </source>
</reference>
<evidence type="ECO:0000256" key="1">
    <source>
        <dbReference type="SAM" id="Phobius"/>
    </source>
</evidence>
<dbReference type="EMBL" id="RKQP01000003">
    <property type="protein sequence ID" value="RPE83533.1"/>
    <property type="molecule type" value="Genomic_DNA"/>
</dbReference>
<dbReference type="AlphaFoldDB" id="A0A3N4VPN5"/>
<accession>A0A3N4VPN5</accession>
<evidence type="ECO:0000313" key="3">
    <source>
        <dbReference type="Proteomes" id="UP000281691"/>
    </source>
</evidence>
<gene>
    <name evidence="2" type="ORF">EDC46_1226</name>
</gene>
<dbReference type="InterPro" id="IPR012902">
    <property type="entry name" value="N_methyl_site"/>
</dbReference>